<evidence type="ECO:0000313" key="3">
    <source>
        <dbReference type="Proteomes" id="UP001271780"/>
    </source>
</evidence>
<evidence type="ECO:0000313" key="2">
    <source>
        <dbReference type="EMBL" id="MDX8475370.1"/>
    </source>
</evidence>
<dbReference type="Proteomes" id="UP001271780">
    <property type="component" value="Unassembled WGS sequence"/>
</dbReference>
<proteinExistence type="predicted"/>
<accession>A0ABU4XNH9</accession>
<comment type="caution">
    <text evidence="2">The sequence shown here is derived from an EMBL/GenBank/DDBJ whole genome shotgun (WGS) entry which is preliminary data.</text>
</comment>
<dbReference type="RefSeq" id="WP_320318298.1">
    <property type="nucleotide sequence ID" value="NZ_JAVIIX010000018.1"/>
</dbReference>
<feature type="region of interest" description="Disordered" evidence="1">
    <location>
        <begin position="1"/>
        <end position="20"/>
    </location>
</feature>
<gene>
    <name evidence="2" type="ORF">RFM27_25065</name>
</gene>
<dbReference type="EMBL" id="JAVIIZ010000019">
    <property type="protein sequence ID" value="MDX8475370.1"/>
    <property type="molecule type" value="Genomic_DNA"/>
</dbReference>
<protein>
    <submittedName>
        <fullName evidence="2">Uncharacterized protein</fullName>
    </submittedName>
</protein>
<evidence type="ECO:0000256" key="1">
    <source>
        <dbReference type="SAM" id="MobiDB-lite"/>
    </source>
</evidence>
<name>A0ABU4XNH9_9HYPH</name>
<organism evidence="2 3">
    <name type="scientific">Mesorhizobium dulcispinae</name>
    <dbReference type="NCBI Taxonomy" id="3072316"/>
    <lineage>
        <taxon>Bacteria</taxon>
        <taxon>Pseudomonadati</taxon>
        <taxon>Pseudomonadota</taxon>
        <taxon>Alphaproteobacteria</taxon>
        <taxon>Hyphomicrobiales</taxon>
        <taxon>Phyllobacteriaceae</taxon>
        <taxon>Mesorhizobium</taxon>
    </lineage>
</organism>
<keyword evidence="3" id="KW-1185">Reference proteome</keyword>
<reference evidence="2 3" key="1">
    <citation type="submission" date="2023-08" db="EMBL/GenBank/DDBJ databases">
        <title>Implementing the SeqCode for naming new Mesorhizobium species isolated from Vachellia karroo root nodules.</title>
        <authorList>
            <person name="Van Lill M."/>
        </authorList>
    </citation>
    <scope>NUCLEOTIDE SEQUENCE [LARGE SCALE GENOMIC DNA]</scope>
    <source>
        <strain evidence="2 3">VK23A</strain>
    </source>
</reference>
<sequence>MSNNPGKKGKPAPWERRAAEHREQALAEYRLANHPAYAEWSQRRSEAARSFRKETGADDLSNRDIFKAMKAASARLRAWDKANPSPMSWDDHKRLETEFAAQYAPRDYA</sequence>